<organism evidence="2">
    <name type="scientific">Psilocybe cubensis</name>
    <name type="common">Psychedelic mushroom</name>
    <name type="synonym">Stropharia cubensis</name>
    <dbReference type="NCBI Taxonomy" id="181762"/>
    <lineage>
        <taxon>Eukaryota</taxon>
        <taxon>Fungi</taxon>
        <taxon>Dikarya</taxon>
        <taxon>Basidiomycota</taxon>
        <taxon>Agaricomycotina</taxon>
        <taxon>Agaricomycetes</taxon>
        <taxon>Agaricomycetidae</taxon>
        <taxon>Agaricales</taxon>
        <taxon>Agaricineae</taxon>
        <taxon>Strophariaceae</taxon>
        <taxon>Psilocybe</taxon>
    </lineage>
</organism>
<keyword evidence="1" id="KW-1133">Transmembrane helix</keyword>
<keyword evidence="1" id="KW-0472">Membrane</keyword>
<feature type="transmembrane region" description="Helical" evidence="1">
    <location>
        <begin position="78"/>
        <end position="96"/>
    </location>
</feature>
<dbReference type="OrthoDB" id="3038990at2759"/>
<proteinExistence type="predicted"/>
<dbReference type="AlphaFoldDB" id="A0A8H7XUB0"/>
<comment type="caution">
    <text evidence="2">The sequence shown here is derived from an EMBL/GenBank/DDBJ whole genome shotgun (WGS) entry which is preliminary data.</text>
</comment>
<feature type="transmembrane region" description="Helical" evidence="1">
    <location>
        <begin position="45"/>
        <end position="66"/>
    </location>
</feature>
<accession>A0A8H7XUB0</accession>
<evidence type="ECO:0000256" key="1">
    <source>
        <dbReference type="SAM" id="Phobius"/>
    </source>
</evidence>
<feature type="transmembrane region" description="Helical" evidence="1">
    <location>
        <begin position="108"/>
        <end position="127"/>
    </location>
</feature>
<feature type="transmembrane region" description="Helical" evidence="1">
    <location>
        <begin position="216"/>
        <end position="234"/>
    </location>
</feature>
<keyword evidence="1" id="KW-0812">Transmembrane</keyword>
<reference evidence="2" key="1">
    <citation type="submission" date="2021-02" db="EMBL/GenBank/DDBJ databases">
        <title>Psilocybe cubensis genome.</title>
        <authorList>
            <person name="Mckernan K.J."/>
            <person name="Crawford S."/>
            <person name="Trippe A."/>
            <person name="Kane L.T."/>
            <person name="Mclaughlin S."/>
        </authorList>
    </citation>
    <scope>NUCLEOTIDE SEQUENCE [LARGE SCALE GENOMIC DNA]</scope>
    <source>
        <strain evidence="2">MGC-MH-2018</strain>
    </source>
</reference>
<protein>
    <submittedName>
        <fullName evidence="2">Uncharacterized protein</fullName>
    </submittedName>
</protein>
<feature type="transmembrane region" description="Helical" evidence="1">
    <location>
        <begin position="7"/>
        <end position="25"/>
    </location>
</feature>
<feature type="transmembrane region" description="Helical" evidence="1">
    <location>
        <begin position="240"/>
        <end position="261"/>
    </location>
</feature>
<evidence type="ECO:0000313" key="2">
    <source>
        <dbReference type="EMBL" id="KAG5167007.1"/>
    </source>
</evidence>
<name>A0A8H7XUB0_PSICU</name>
<sequence length="304" mass="33484">MLGSQAATLAFVAVGSLSAIIWDILSNIALDFYILCNFSVSTTIVVYFVSRFASLVAFVLVSILSTQSMENCSRMTEVLSWMMAASLSSTTLLFFLRLRGIYADKPYVIAFFFMSWIAIVVGCIVGTRSKSEMRGENGGFVNHGYCISGPIDLFPLITAMSTIPMINDTLTFAAITWRLVRMSEHDNSDLRKSLSTLVLGRYLPALSRALLKDGQVYFLSTVTLSFLSTTLYYVEGSPHTFSAGLVFPNIALMNLMGCRIFRNTKIGLRALVDNSEDTNYVSQPIAFRSNTVNTVSSPTRVSEA</sequence>
<dbReference type="EMBL" id="JAFIQS010000007">
    <property type="protein sequence ID" value="KAG5167007.1"/>
    <property type="molecule type" value="Genomic_DNA"/>
</dbReference>
<gene>
    <name evidence="2" type="ORF">JR316_007344</name>
</gene>